<evidence type="ECO:0000259" key="6">
    <source>
        <dbReference type="PROSITE" id="PS51253"/>
    </source>
</evidence>
<dbReference type="AlphaFoldDB" id="A0A8X6JB95"/>
<feature type="coiled-coil region" evidence="4">
    <location>
        <begin position="44"/>
        <end position="71"/>
    </location>
</feature>
<feature type="compositionally biased region" description="Basic and acidic residues" evidence="5">
    <location>
        <begin position="427"/>
        <end position="438"/>
    </location>
</feature>
<feature type="coiled-coil region" evidence="4">
    <location>
        <begin position="789"/>
        <end position="880"/>
    </location>
</feature>
<evidence type="ECO:0000256" key="3">
    <source>
        <dbReference type="ARBA" id="ARBA00023242"/>
    </source>
</evidence>
<dbReference type="Pfam" id="PF03221">
    <property type="entry name" value="HTH_Tnp_Tc5"/>
    <property type="match status" value="1"/>
</dbReference>
<comment type="caution">
    <text evidence="7">The sequence shown here is derived from an EMBL/GenBank/DDBJ whole genome shotgun (WGS) entry which is preliminary data.</text>
</comment>
<evidence type="ECO:0000313" key="8">
    <source>
        <dbReference type="Proteomes" id="UP000887116"/>
    </source>
</evidence>
<proteinExistence type="predicted"/>
<dbReference type="GO" id="GO:0005634">
    <property type="term" value="C:nucleus"/>
    <property type="evidence" value="ECO:0007669"/>
    <property type="project" value="UniProtKB-SubCell"/>
</dbReference>
<evidence type="ECO:0000256" key="4">
    <source>
        <dbReference type="SAM" id="Coils"/>
    </source>
</evidence>
<gene>
    <name evidence="7" type="primary">Tigd4</name>
    <name evidence="7" type="ORF">TNCT_214561</name>
</gene>
<sequence>MDAESEKKKTTREILPLEKRIRVIEGHDIGLSLRKLAEKFSCGKTQISNILKNKESLLKEWEENNDRKGCKRKRKSTFENVNALVLEFYKRAVQEGMPVSGIMLQEKAREYAEALNLPVFKASNGWLDSFKRRHCIVCIGALEESDANSSKIVEGKTAIPSVTEGYDPQDIYNLGETGLLFRTLPDRTLIELGKKCRGGKLSKERLTIGFCCNSVGEKQIPVIVTKCKEPKSFKEADLNSLGIIHKHNEKAWMTSEILEEWLQDLNEKMKTRKKKILLLIDYAPCHPDEVTLSNIAVRFLPPNPLSPLQPLDQGIIQSFKILYRKNLLKRLLSHASGSEDISSLAKKITLFDAVQLVKRAWNEVKSTTIQKCFATCGLSLLIIHNDNEEESNLRELRLLCDASQITDCVFHEDVEFCEDMFSDLEDESKADSSAKEIVSESSESEEEEELATFQPFSTSEAFEAIGRLRATFKTFNTDKISQTKDTCTIVNEEHGFTTVKDPMSNLDLNFDSKKSESEPCEAKPNMEGDFSDSASLSSVSYDKKPCELNANLQSIKQEMKLLTTHFMSMKQIAQFLVGIFTTFGIEDQTIKGLLTRILDEVKDFIFSFDDLEYGVTLVENTISQSKKTEEYQKVLKLKENMLSKVLVCYSNIVTIFQTLTQKQSSEFMSKAQKNQDVLRQQLQESEQKIVSQNAVIKDFERKLSILQGKTNTMESYKSTLEETRAELVKQLSYKESQIQYLNAELNKLSENKNSDKNEELLEVIEQIRNNALAEKTALKKALKVHKLRSEKAEQSLLKSEKELKEKEKMLFDIAAQRDQLKLHLTIANNSIIEGKNQVEEIRHQNLKLQNELSEKEVNFKKELQRLMESLNEKSALLDDSIKDKIKLEKKVIDVTTDVELARKELKTLKCKLSDPNTLSHNLGGENHGNALDDVKQLILLLQSTQEQLKNIKSSPTSWAGGDNLHNESSADQVHKTLLKAVEEIKEHLLELKDHCSNDLKEKNKKSELEVKLKELQKSFSSCSKENEALKAEIEELKISKSYDPVRRKNENYSSSHMAENDLSVKTLQMELKMKNEENWRLKQREKDLERQLDEVKDKLQKKEIENFKLFSLEEELKSRKNELALLEKKKEEESDRLLNRIKELQNALDEITGEHERLKRYVQDLRSSYLNVFGST</sequence>
<dbReference type="InterPro" id="IPR004875">
    <property type="entry name" value="DDE_SF_endonuclease_dom"/>
</dbReference>
<keyword evidence="3" id="KW-0539">Nucleus</keyword>
<dbReference type="OrthoDB" id="6431174at2759"/>
<dbReference type="SMART" id="SM00674">
    <property type="entry name" value="CENPB"/>
    <property type="match status" value="1"/>
</dbReference>
<accession>A0A8X6JB95</accession>
<comment type="subcellular location">
    <subcellularLocation>
        <location evidence="1">Nucleus</location>
    </subcellularLocation>
</comment>
<dbReference type="PANTHER" id="PTHR19303">
    <property type="entry name" value="TRANSPOSON"/>
    <property type="match status" value="1"/>
</dbReference>
<name>A0A8X6JB95_TRICU</name>
<feature type="compositionally biased region" description="Basic and acidic residues" evidence="5">
    <location>
        <begin position="513"/>
        <end position="526"/>
    </location>
</feature>
<keyword evidence="8" id="KW-1185">Reference proteome</keyword>
<feature type="region of interest" description="Disordered" evidence="5">
    <location>
        <begin position="427"/>
        <end position="449"/>
    </location>
</feature>
<reference evidence="7" key="1">
    <citation type="submission" date="2020-07" db="EMBL/GenBank/DDBJ databases">
        <title>Multicomponent nature underlies the extraordinary mechanical properties of spider dragline silk.</title>
        <authorList>
            <person name="Kono N."/>
            <person name="Nakamura H."/>
            <person name="Mori M."/>
            <person name="Yoshida Y."/>
            <person name="Ohtoshi R."/>
            <person name="Malay A.D."/>
            <person name="Moran D.A.P."/>
            <person name="Tomita M."/>
            <person name="Numata K."/>
            <person name="Arakawa K."/>
        </authorList>
    </citation>
    <scope>NUCLEOTIDE SEQUENCE</scope>
</reference>
<keyword evidence="4" id="KW-0175">Coiled coil</keyword>
<feature type="coiled-coil region" evidence="4">
    <location>
        <begin position="996"/>
        <end position="1039"/>
    </location>
</feature>
<feature type="region of interest" description="Disordered" evidence="5">
    <location>
        <begin position="513"/>
        <end position="533"/>
    </location>
</feature>
<dbReference type="Pfam" id="PF04218">
    <property type="entry name" value="CENP-B_N"/>
    <property type="match status" value="1"/>
</dbReference>
<feature type="domain" description="HTH CENPB-type" evidence="6">
    <location>
        <begin position="69"/>
        <end position="140"/>
    </location>
</feature>
<dbReference type="SUPFAM" id="SSF46689">
    <property type="entry name" value="Homeodomain-like"/>
    <property type="match status" value="2"/>
</dbReference>
<protein>
    <submittedName>
        <fullName evidence="7">Tigger transposable element-derived protein 4</fullName>
    </submittedName>
</protein>
<dbReference type="GO" id="GO:0003677">
    <property type="term" value="F:DNA binding"/>
    <property type="evidence" value="ECO:0007669"/>
    <property type="project" value="UniProtKB-KW"/>
</dbReference>
<dbReference type="EMBL" id="BMAO01009079">
    <property type="protein sequence ID" value="GFR28560.1"/>
    <property type="molecule type" value="Genomic_DNA"/>
</dbReference>
<evidence type="ECO:0000313" key="7">
    <source>
        <dbReference type="EMBL" id="GFR28560.1"/>
    </source>
</evidence>
<dbReference type="InterPro" id="IPR009057">
    <property type="entry name" value="Homeodomain-like_sf"/>
</dbReference>
<dbReference type="InterPro" id="IPR050863">
    <property type="entry name" value="CenT-Element_Derived"/>
</dbReference>
<dbReference type="Gene3D" id="1.10.10.60">
    <property type="entry name" value="Homeodomain-like"/>
    <property type="match status" value="2"/>
</dbReference>
<evidence type="ECO:0000256" key="5">
    <source>
        <dbReference type="SAM" id="MobiDB-lite"/>
    </source>
</evidence>
<dbReference type="Proteomes" id="UP000887116">
    <property type="component" value="Unassembled WGS sequence"/>
</dbReference>
<organism evidence="7 8">
    <name type="scientific">Trichonephila clavata</name>
    <name type="common">Joro spider</name>
    <name type="synonym">Nephila clavata</name>
    <dbReference type="NCBI Taxonomy" id="2740835"/>
    <lineage>
        <taxon>Eukaryota</taxon>
        <taxon>Metazoa</taxon>
        <taxon>Ecdysozoa</taxon>
        <taxon>Arthropoda</taxon>
        <taxon>Chelicerata</taxon>
        <taxon>Arachnida</taxon>
        <taxon>Araneae</taxon>
        <taxon>Araneomorphae</taxon>
        <taxon>Entelegynae</taxon>
        <taxon>Araneoidea</taxon>
        <taxon>Nephilidae</taxon>
        <taxon>Trichonephila</taxon>
    </lineage>
</organism>
<dbReference type="InterPro" id="IPR006600">
    <property type="entry name" value="HTH_CenpB_DNA-bd_dom"/>
</dbReference>
<dbReference type="PANTHER" id="PTHR19303:SF73">
    <property type="entry name" value="PROTEIN PDC2"/>
    <property type="match status" value="1"/>
</dbReference>
<dbReference type="InterPro" id="IPR007889">
    <property type="entry name" value="HTH_Psq"/>
</dbReference>
<keyword evidence="2" id="KW-0238">DNA-binding</keyword>
<feature type="coiled-coil region" evidence="4">
    <location>
        <begin position="1064"/>
        <end position="1161"/>
    </location>
</feature>
<evidence type="ECO:0000256" key="1">
    <source>
        <dbReference type="ARBA" id="ARBA00004123"/>
    </source>
</evidence>
<dbReference type="PROSITE" id="PS51253">
    <property type="entry name" value="HTH_CENPB"/>
    <property type="match status" value="1"/>
</dbReference>
<dbReference type="Pfam" id="PF03184">
    <property type="entry name" value="DDE_1"/>
    <property type="match status" value="1"/>
</dbReference>
<evidence type="ECO:0000256" key="2">
    <source>
        <dbReference type="ARBA" id="ARBA00023125"/>
    </source>
</evidence>
<feature type="coiled-coil region" evidence="4">
    <location>
        <begin position="668"/>
        <end position="758"/>
    </location>
</feature>